<feature type="domain" description="PhoD-like phosphatase" evidence="2">
    <location>
        <begin position="784"/>
        <end position="1039"/>
    </location>
</feature>
<feature type="domain" description="PhoD-like phosphatase" evidence="2">
    <location>
        <begin position="1047"/>
        <end position="1206"/>
    </location>
</feature>
<gene>
    <name evidence="3" type="ORF">GOMPHAMPRED_005229</name>
</gene>
<comment type="caution">
    <text evidence="3">The sequence shown here is derived from an EMBL/GenBank/DDBJ whole genome shotgun (WGS) entry which is preliminary data.</text>
</comment>
<dbReference type="OrthoDB" id="9999821at2759"/>
<feature type="compositionally biased region" description="Polar residues" evidence="1">
    <location>
        <begin position="1383"/>
        <end position="1419"/>
    </location>
</feature>
<dbReference type="CDD" id="cd07389">
    <property type="entry name" value="MPP_PhoD"/>
    <property type="match status" value="1"/>
</dbReference>
<organism evidence="3 4">
    <name type="scientific">Gomphillus americanus</name>
    <dbReference type="NCBI Taxonomy" id="1940652"/>
    <lineage>
        <taxon>Eukaryota</taxon>
        <taxon>Fungi</taxon>
        <taxon>Dikarya</taxon>
        <taxon>Ascomycota</taxon>
        <taxon>Pezizomycotina</taxon>
        <taxon>Lecanoromycetes</taxon>
        <taxon>OSLEUM clade</taxon>
        <taxon>Ostropomycetidae</taxon>
        <taxon>Ostropales</taxon>
        <taxon>Graphidaceae</taxon>
        <taxon>Gomphilloideae</taxon>
        <taxon>Gomphillus</taxon>
    </lineage>
</organism>
<protein>
    <recommendedName>
        <fullName evidence="2">PhoD-like phosphatase domain-containing protein</fullName>
    </recommendedName>
</protein>
<feature type="compositionally biased region" description="Polar residues" evidence="1">
    <location>
        <begin position="398"/>
        <end position="429"/>
    </location>
</feature>
<feature type="compositionally biased region" description="Polar residues" evidence="1">
    <location>
        <begin position="1662"/>
        <end position="1677"/>
    </location>
</feature>
<feature type="compositionally biased region" description="Polar residues" evidence="1">
    <location>
        <begin position="1539"/>
        <end position="1595"/>
    </location>
</feature>
<evidence type="ECO:0000256" key="1">
    <source>
        <dbReference type="SAM" id="MobiDB-lite"/>
    </source>
</evidence>
<dbReference type="EMBL" id="CAJPDQ010000030">
    <property type="protein sequence ID" value="CAF9928750.1"/>
    <property type="molecule type" value="Genomic_DNA"/>
</dbReference>
<dbReference type="Proteomes" id="UP000664169">
    <property type="component" value="Unassembled WGS sequence"/>
</dbReference>
<dbReference type="Gene3D" id="3.60.21.70">
    <property type="entry name" value="PhoD-like phosphatase"/>
    <property type="match status" value="1"/>
</dbReference>
<feature type="region of interest" description="Disordered" evidence="1">
    <location>
        <begin position="1511"/>
        <end position="1716"/>
    </location>
</feature>
<feature type="compositionally biased region" description="Basic and acidic residues" evidence="1">
    <location>
        <begin position="113"/>
        <end position="124"/>
    </location>
</feature>
<dbReference type="InterPro" id="IPR029052">
    <property type="entry name" value="Metallo-depent_PP-like"/>
</dbReference>
<sequence>MADQVIREPTYSDAPPAGPSQPISSRRRKASGQGPRIDTYVSEQLPIAPEPPKASRAPPQSYRNAYDGEQQYAERGPPSSKSFAARAGILPEQFSPQANEFTIAEPLQGFADDSERRRKSEPKIYTKSPTLNNGIGSPRTNLSQAHVSPSAQRVSQGFMHENQTVPKPGQISGSIAQSSPPRSIQTQAYNTEKSPRSLTQNAVISEKAVLHQRPVSDVARPAVNQNGIQEPTSPQTNTNSMPTRSTSKRYSNNQPLQAVEKSPLQKLELKLNDISKEEKRARMEVAEQKLREKEAATGRRASQPTNVPVRQSSTKRPNSEAIDNRRTLPSRVDSTKRSSARDTSDLKADTAPSQAQLAGRAVSGNSRSFSGSNASVQPVTKRGSGEGVRFRDQVYDMESNTPRRSISGNTPTSALAKNRGSLENGSSSKRYGMVEPESGISSPQNASSPNARRQVVVNTEAPEVPAETEHHHHHHHHHLSDYLHRKPKEVNKTVPVAGNLSEWRNGETALLTLADIKASQTAQSPTEDEYQAWWEESQSADKRKRRKPVADLEQMDGYFDEQSVPTTFEPPLYLKCGPLLRYCGLRTENPSRQGHSEREIWRGSVMIVTEDKQSDYESPPRLRLFHQPMQLLPPPPVQFDEDAGEGLESEYVDPIGGLPKLTRTGGTVYVKPVEDLDIGKDVSRIENDDGLYEETRTANVPTSYGKADELLGRSPHPARMSHPHGAPRQTGRFREVNGIRLHKEQGVTFWRFKLEVELGEHQQRIAYRINRGASVGFWVPARGKSMNIMFHSCNGFSMSVDSNLFSGPDPLWRDVLNAHQIKPFHVMLGGGDQIYNDAVMRQTTLFQDWLEIKNPHHKHQAPFTAEMLDELEAFYLDRYCMWFSQGLFGMANSQIPMINIWDDHDIIDGFGSYPHHFMSTPVFSGVGNVAFKYYMLFQHQSVVEELTSDEPSWLLGTSPGPYINTLSRSLFMFLGKKIAFLGLDCRTERTREEVLSEDTYDAVFERCHREIVKGETKHLIVLLGVPIAYPRLVWLENVLTSRVLDPVKALGRMGLLGNFMNKFDGGVEILDDLDDHWTAKKHKEERNWFVEELQELAAEKSVRITILGGDVHLAAVGQFFSTKSLNIPKDQDFRYMPNIISSAIVNTPPPDMMADVLNKRNRIHHLNAETDEDMIPMFTHNVDGKPRNNKHLLPKRNWCSITEYLPGSTPAPTPPSTSPTASQVSLPPKSPGILQRTLSLGRNDSRPGASLIRRLSLSNKTPASADDVSSPHTYSGLPSPYASAPTTPRYDTAPIPTRPISGFHRRPTNLSEKAAAKGASTNDHVDLEFGLDISLNCEITQGDPSGSTEQYRLLVPALLYDGPLPEHGKRKGGILKRLGSRKQTSVPPVTGAGSRNTSRDSWLVDNNGSQDSHSVSSQEAARPPVQTGLFRRLSNRLSRSSSQNRVPTEPPRVLQKRRVSLDAQPQNRTLEPFKPRPVSQGNNLKIHQQTPTHYQQPQQATIDRGSIDTTNAYTVTSNTPRSPPTSFSQRPYNPPDMSNAPQRQTKQTTSVNGQQPSSRQPDIAQPTSYTIPRTVPNANAKRQPQAYSPTDSDLTTPEAVDEDSEAESYSSSRDQDNIYPTNPPNNRKSTTTTAARNQPRQPATAPSGSGGGAAKFFGEDLTQLSSTENAQRNSIAASSHGGYSGIEAYGHHGRGQGHDGDTGDSKKKKKGWRKFF</sequence>
<dbReference type="GO" id="GO:0016020">
    <property type="term" value="C:membrane"/>
    <property type="evidence" value="ECO:0007669"/>
    <property type="project" value="TreeGrafter"/>
</dbReference>
<feature type="compositionally biased region" description="Basic and acidic residues" evidence="1">
    <location>
        <begin position="333"/>
        <end position="348"/>
    </location>
</feature>
<feature type="compositionally biased region" description="Basic and acidic residues" evidence="1">
    <location>
        <begin position="1696"/>
        <end position="1705"/>
    </location>
</feature>
<proteinExistence type="predicted"/>
<feature type="compositionally biased region" description="Polar residues" evidence="1">
    <location>
        <begin position="127"/>
        <end position="203"/>
    </location>
</feature>
<feature type="compositionally biased region" description="Polar residues" evidence="1">
    <location>
        <begin position="223"/>
        <end position="256"/>
    </location>
</feature>
<keyword evidence="4" id="KW-1185">Reference proteome</keyword>
<feature type="compositionally biased region" description="Basic residues" evidence="1">
    <location>
        <begin position="1368"/>
        <end position="1380"/>
    </location>
</feature>
<feature type="region of interest" description="Disordered" evidence="1">
    <location>
        <begin position="106"/>
        <end position="483"/>
    </location>
</feature>
<feature type="compositionally biased region" description="Polar residues" evidence="1">
    <location>
        <begin position="1618"/>
        <end position="1641"/>
    </location>
</feature>
<feature type="compositionally biased region" description="Polar residues" evidence="1">
    <location>
        <begin position="1511"/>
        <end position="1531"/>
    </location>
</feature>
<evidence type="ECO:0000313" key="3">
    <source>
        <dbReference type="EMBL" id="CAF9928750.1"/>
    </source>
</evidence>
<dbReference type="Pfam" id="PF19050">
    <property type="entry name" value="PhoD_2"/>
    <property type="match status" value="2"/>
</dbReference>
<dbReference type="InterPro" id="IPR043904">
    <property type="entry name" value="PhoD_2-like"/>
</dbReference>
<feature type="region of interest" description="Disordered" evidence="1">
    <location>
        <begin position="1361"/>
        <end position="1483"/>
    </location>
</feature>
<feature type="compositionally biased region" description="Polar residues" evidence="1">
    <location>
        <begin position="363"/>
        <end position="378"/>
    </location>
</feature>
<dbReference type="InterPro" id="IPR018946">
    <property type="entry name" value="PhoD-like_MPP"/>
</dbReference>
<feature type="compositionally biased region" description="Polar residues" evidence="1">
    <location>
        <begin position="439"/>
        <end position="451"/>
    </location>
</feature>
<dbReference type="PANTHER" id="PTHR46689">
    <property type="entry name" value="MEMBRANE PROTEIN, PUTATIVE-RELATED"/>
    <property type="match status" value="1"/>
</dbReference>
<dbReference type="InterPro" id="IPR038607">
    <property type="entry name" value="PhoD-like_sf"/>
</dbReference>
<evidence type="ECO:0000313" key="4">
    <source>
        <dbReference type="Proteomes" id="UP000664169"/>
    </source>
</evidence>
<feature type="region of interest" description="Disordered" evidence="1">
    <location>
        <begin position="1206"/>
        <end position="1233"/>
    </location>
</feature>
<accession>A0A8H3IPN9</accession>
<feature type="region of interest" description="Disordered" evidence="1">
    <location>
        <begin position="1254"/>
        <end position="1321"/>
    </location>
</feature>
<reference evidence="3" key="1">
    <citation type="submission" date="2021-03" db="EMBL/GenBank/DDBJ databases">
        <authorList>
            <person name="Tagirdzhanova G."/>
        </authorList>
    </citation>
    <scope>NUCLEOTIDE SEQUENCE</scope>
</reference>
<feature type="region of interest" description="Disordered" evidence="1">
    <location>
        <begin position="1"/>
        <end position="87"/>
    </location>
</feature>
<feature type="compositionally biased region" description="Basic residues" evidence="1">
    <location>
        <begin position="1706"/>
        <end position="1716"/>
    </location>
</feature>
<dbReference type="PANTHER" id="PTHR46689:SF1">
    <property type="entry name" value="PHOD-LIKE PHOSPHATASE DOMAIN-CONTAINING PROTEIN"/>
    <property type="match status" value="1"/>
</dbReference>
<dbReference type="SUPFAM" id="SSF56300">
    <property type="entry name" value="Metallo-dependent phosphatases"/>
    <property type="match status" value="1"/>
</dbReference>
<feature type="compositionally biased region" description="Low complexity" evidence="1">
    <location>
        <begin position="1431"/>
        <end position="1445"/>
    </location>
</feature>
<feature type="compositionally biased region" description="Basic and acidic residues" evidence="1">
    <location>
        <begin position="267"/>
        <end position="297"/>
    </location>
</feature>
<feature type="compositionally biased region" description="Polar residues" evidence="1">
    <location>
        <begin position="300"/>
        <end position="316"/>
    </location>
</feature>
<evidence type="ECO:0000259" key="2">
    <source>
        <dbReference type="Pfam" id="PF19050"/>
    </source>
</evidence>
<name>A0A8H3IPN9_9LECA</name>